<protein>
    <submittedName>
        <fullName evidence="1">Uncharacterized protein</fullName>
    </submittedName>
</protein>
<accession>A0A834SQF1</accession>
<evidence type="ECO:0000313" key="1">
    <source>
        <dbReference type="EMBL" id="KAF7807867.1"/>
    </source>
</evidence>
<dbReference type="PANTHER" id="PTHR34410:SF2">
    <property type="entry name" value="RRNA INTRON-ENCODED HOMING ENDONUCLEASE"/>
    <property type="match status" value="1"/>
</dbReference>
<keyword evidence="2" id="KW-1185">Reference proteome</keyword>
<dbReference type="PANTHER" id="PTHR34410">
    <property type="entry name" value="INTRON-ENCODED HOMING ENDONUCLEASE, PUTATIVE-RELATED"/>
    <property type="match status" value="1"/>
</dbReference>
<reference evidence="1" key="1">
    <citation type="submission" date="2020-09" db="EMBL/GenBank/DDBJ databases">
        <title>Genome-Enabled Discovery of Anthraquinone Biosynthesis in Senna tora.</title>
        <authorList>
            <person name="Kang S.-H."/>
            <person name="Pandey R.P."/>
            <person name="Lee C.-M."/>
            <person name="Sim J.-S."/>
            <person name="Jeong J.-T."/>
            <person name="Choi B.-S."/>
            <person name="Jung M."/>
            <person name="Ginzburg D."/>
            <person name="Zhao K."/>
            <person name="Won S.Y."/>
            <person name="Oh T.-J."/>
            <person name="Yu Y."/>
            <person name="Kim N.-H."/>
            <person name="Lee O.R."/>
            <person name="Lee T.-H."/>
            <person name="Bashyal P."/>
            <person name="Kim T.-S."/>
            <person name="Lee W.-H."/>
            <person name="Kawkins C."/>
            <person name="Kim C.-K."/>
            <person name="Kim J.S."/>
            <person name="Ahn B.O."/>
            <person name="Rhee S.Y."/>
            <person name="Sohng J.K."/>
        </authorList>
    </citation>
    <scope>NUCLEOTIDE SEQUENCE</scope>
    <source>
        <tissue evidence="1">Leaf</tissue>
    </source>
</reference>
<dbReference type="AlphaFoldDB" id="A0A834SQF1"/>
<evidence type="ECO:0000313" key="2">
    <source>
        <dbReference type="Proteomes" id="UP000634136"/>
    </source>
</evidence>
<organism evidence="1 2">
    <name type="scientific">Senna tora</name>
    <dbReference type="NCBI Taxonomy" id="362788"/>
    <lineage>
        <taxon>Eukaryota</taxon>
        <taxon>Viridiplantae</taxon>
        <taxon>Streptophyta</taxon>
        <taxon>Embryophyta</taxon>
        <taxon>Tracheophyta</taxon>
        <taxon>Spermatophyta</taxon>
        <taxon>Magnoliopsida</taxon>
        <taxon>eudicotyledons</taxon>
        <taxon>Gunneridae</taxon>
        <taxon>Pentapetalae</taxon>
        <taxon>rosids</taxon>
        <taxon>fabids</taxon>
        <taxon>Fabales</taxon>
        <taxon>Fabaceae</taxon>
        <taxon>Caesalpinioideae</taxon>
        <taxon>Cassia clade</taxon>
        <taxon>Senna</taxon>
    </lineage>
</organism>
<dbReference type="EMBL" id="JAAIUW010000012">
    <property type="protein sequence ID" value="KAF7807867.1"/>
    <property type="molecule type" value="Genomic_DNA"/>
</dbReference>
<name>A0A834SQF1_9FABA</name>
<sequence>MATARPFEMLSIREVFALSDDHSPVTTQSSLLKGEALERVIILGDSREGSDEVMAHSKGYPIEWCPSFTFRRVSGFWIFCVGWLRACAPNGFVEVPPFLPKGINSLGVVIIVRSMPLCCLPIDAEVVFVKILGRRLPLMQRSSRHYTGEGCGRRNMSKEDCYLVDPASSHMLVSKIKPCMCKYETNSDCETANGSLNQL</sequence>
<dbReference type="OrthoDB" id="1939123at2759"/>
<proteinExistence type="predicted"/>
<comment type="caution">
    <text evidence="1">The sequence shown here is derived from an EMBL/GenBank/DDBJ whole genome shotgun (WGS) entry which is preliminary data.</text>
</comment>
<gene>
    <name evidence="1" type="ORF">G2W53_040028</name>
</gene>
<dbReference type="Proteomes" id="UP000634136">
    <property type="component" value="Unassembled WGS sequence"/>
</dbReference>